<dbReference type="Gene3D" id="3.40.50.150">
    <property type="entry name" value="Vaccinia Virus protein VP39"/>
    <property type="match status" value="1"/>
</dbReference>
<gene>
    <name evidence="3" type="primary">rsmD</name>
    <name evidence="3" type="ORF">FYJ51_07885</name>
</gene>
<dbReference type="PIRSF" id="PIRSF004553">
    <property type="entry name" value="CHP00095"/>
    <property type="match status" value="1"/>
</dbReference>
<protein>
    <submittedName>
        <fullName evidence="3">16S rRNA (Guanine(966)-N(2))-methyltransferase RsmD</fullName>
        <ecNumber evidence="3">2.1.1.171</ecNumber>
    </submittedName>
</protein>
<dbReference type="GO" id="GO:0052913">
    <property type="term" value="F:16S rRNA (guanine(966)-N(2))-methyltransferase activity"/>
    <property type="evidence" value="ECO:0007669"/>
    <property type="project" value="UniProtKB-EC"/>
</dbReference>
<dbReference type="InterPro" id="IPR004398">
    <property type="entry name" value="RNA_MeTrfase_RsmD"/>
</dbReference>
<dbReference type="PANTHER" id="PTHR43542">
    <property type="entry name" value="METHYLTRANSFERASE"/>
    <property type="match status" value="1"/>
</dbReference>
<dbReference type="CDD" id="cd02440">
    <property type="entry name" value="AdoMet_MTases"/>
    <property type="match status" value="1"/>
</dbReference>
<dbReference type="PROSITE" id="PS00092">
    <property type="entry name" value="N6_MTASE"/>
    <property type="match status" value="1"/>
</dbReference>
<dbReference type="RefSeq" id="WP_277084792.1">
    <property type="nucleotide sequence ID" value="NZ_JAQXPC010000054.1"/>
</dbReference>
<dbReference type="EC" id="2.1.1.171" evidence="3"/>
<dbReference type="PANTHER" id="PTHR43542:SF1">
    <property type="entry name" value="METHYLTRANSFERASE"/>
    <property type="match status" value="1"/>
</dbReference>
<dbReference type="Proteomes" id="UP000461880">
    <property type="component" value="Unassembled WGS sequence"/>
</dbReference>
<comment type="caution">
    <text evidence="3">The sequence shown here is derived from an EMBL/GenBank/DDBJ whole genome shotgun (WGS) entry which is preliminary data.</text>
</comment>
<organism evidence="3 4">
    <name type="scientific">Stecheria intestinalis</name>
    <dbReference type="NCBI Taxonomy" id="2606630"/>
    <lineage>
        <taxon>Bacteria</taxon>
        <taxon>Bacillati</taxon>
        <taxon>Bacillota</taxon>
        <taxon>Erysipelotrichia</taxon>
        <taxon>Erysipelotrichales</taxon>
        <taxon>Erysipelotrichaceae</taxon>
        <taxon>Stecheria</taxon>
    </lineage>
</organism>
<evidence type="ECO:0000256" key="1">
    <source>
        <dbReference type="ARBA" id="ARBA00022603"/>
    </source>
</evidence>
<keyword evidence="2 3" id="KW-0808">Transferase</keyword>
<dbReference type="NCBIfam" id="TIGR00095">
    <property type="entry name" value="16S rRNA (guanine(966)-N(2))-methyltransferase RsmD"/>
    <property type="match status" value="1"/>
</dbReference>
<keyword evidence="4" id="KW-1185">Reference proteome</keyword>
<evidence type="ECO:0000313" key="4">
    <source>
        <dbReference type="Proteomes" id="UP000461880"/>
    </source>
</evidence>
<dbReference type="InterPro" id="IPR029063">
    <property type="entry name" value="SAM-dependent_MTases_sf"/>
</dbReference>
<name>A0A7X2NSN9_9FIRM</name>
<dbReference type="Pfam" id="PF03602">
    <property type="entry name" value="Cons_hypoth95"/>
    <property type="match status" value="1"/>
</dbReference>
<dbReference type="InterPro" id="IPR002052">
    <property type="entry name" value="DNA_methylase_N6_adenine_CS"/>
</dbReference>
<evidence type="ECO:0000313" key="3">
    <source>
        <dbReference type="EMBL" id="MSS58827.1"/>
    </source>
</evidence>
<dbReference type="AlphaFoldDB" id="A0A7X2NSN9"/>
<keyword evidence="1 3" id="KW-0489">Methyltransferase</keyword>
<dbReference type="SUPFAM" id="SSF53335">
    <property type="entry name" value="S-adenosyl-L-methionine-dependent methyltransferases"/>
    <property type="match status" value="1"/>
</dbReference>
<reference evidence="3 4" key="1">
    <citation type="submission" date="2019-08" db="EMBL/GenBank/DDBJ databases">
        <title>In-depth cultivation of the pig gut microbiome towards novel bacterial diversity and tailored functional studies.</title>
        <authorList>
            <person name="Wylensek D."/>
            <person name="Hitch T.C.A."/>
            <person name="Clavel T."/>
        </authorList>
    </citation>
    <scope>NUCLEOTIDE SEQUENCE [LARGE SCALE GENOMIC DNA]</scope>
    <source>
        <strain evidence="3 4">Oil+RF-744-GAM-WT-6</strain>
    </source>
</reference>
<accession>A0A7X2NSN9</accession>
<sequence>MRIVAGEWGSRKLETLSGSLTRPTLDKVREAVFSTLGGFFSGGVVFDLYAGSGAVGLEALSRGMEHAYFADRNPAACRIIRNNIASLHAEEKCTVYHVSARKAIELLAEKEVRADIVYLDPPYAEQENEAILSLLSEKHLLNPGAVIAVESLKEESFAASIGSLQRVLEKIYGISKVTYYKEAAGEHI</sequence>
<proteinExistence type="predicted"/>
<evidence type="ECO:0000256" key="2">
    <source>
        <dbReference type="ARBA" id="ARBA00022679"/>
    </source>
</evidence>
<dbReference type="GO" id="GO:0003676">
    <property type="term" value="F:nucleic acid binding"/>
    <property type="evidence" value="ECO:0007669"/>
    <property type="project" value="InterPro"/>
</dbReference>
<dbReference type="EMBL" id="VUMN01000017">
    <property type="protein sequence ID" value="MSS58827.1"/>
    <property type="molecule type" value="Genomic_DNA"/>
</dbReference>